<feature type="compositionally biased region" description="Acidic residues" evidence="1">
    <location>
        <begin position="324"/>
        <end position="344"/>
    </location>
</feature>
<proteinExistence type="predicted"/>
<reference evidence="3 4" key="1">
    <citation type="submission" date="2016-05" db="EMBL/GenBank/DDBJ databases">
        <title>Genome sequencing reveals origins of a unique bacterial endosymbiosis in the earliest lineages of terrestrial Fungi.</title>
        <authorList>
            <consortium name="DOE Joint Genome Institute"/>
            <person name="Uehling J."/>
            <person name="Gryganskyi A."/>
            <person name="Hameed K."/>
            <person name="Tschaplinski T."/>
            <person name="Misztal P."/>
            <person name="Wu S."/>
            <person name="Desiro A."/>
            <person name="Vande Pol N."/>
            <person name="Du Z.-Y."/>
            <person name="Zienkiewicz A."/>
            <person name="Zienkiewicz K."/>
            <person name="Morin E."/>
            <person name="Tisserant E."/>
            <person name="Splivallo R."/>
            <person name="Hainaut M."/>
            <person name="Henrissat B."/>
            <person name="Ohm R."/>
            <person name="Kuo A."/>
            <person name="Yan J."/>
            <person name="Lipzen A."/>
            <person name="Nolan M."/>
            <person name="Labutti K."/>
            <person name="Barry K."/>
            <person name="Goldstein A."/>
            <person name="Labbe J."/>
            <person name="Schadt C."/>
            <person name="Tuskan G."/>
            <person name="Grigoriev I."/>
            <person name="Martin F."/>
            <person name="Vilgalys R."/>
            <person name="Bonito G."/>
        </authorList>
    </citation>
    <scope>NUCLEOTIDE SEQUENCE [LARGE SCALE GENOMIC DNA]</scope>
    <source>
        <strain evidence="3 4">AG-77</strain>
    </source>
</reference>
<feature type="region of interest" description="Disordered" evidence="1">
    <location>
        <begin position="283"/>
        <end position="371"/>
    </location>
</feature>
<gene>
    <name evidence="3" type="ORF">K457DRAFT_429117</name>
</gene>
<dbReference type="Proteomes" id="UP000078512">
    <property type="component" value="Unassembled WGS sequence"/>
</dbReference>
<sequence length="713" mass="78706">MTRSNIKFKSYQSSPKGVQKRSQQNTPVRNSTTPLLSTASPMRLAALSNIALGSPVGVPIRTPRAPTSPSLATPSQPPISSTTPSVSAPSILPSITTPRSRSNPTVFDFHMEMFATTVTGAAMSTTSPAPTPRRRTADERRVSQVLDALETSGLSLQKFLVTIANSKDKEITMLANRFYSHCGPAAVVRSWGNALRNKSYDYSFIEGAVEVIGSRVQTDLNRVANKKGFKHPSTSISRKKIHSFSMNRLKNSFEASAPILTLVLKVMIPKKNIAIKKADSISTDNTQNARDSYDTSELHDPAEALPPRHYPDVPLPLTQGVSSVEEEEVEEVELSDPSELDSDLGSDSGNESDWGMGADSDSSSGSAGKAMLNKDQDFTTNVSANAGDAIGSAKFLNSSYGMDTDSEMDISLDEEGQWQDIEEADHSMPKRQRMKKELDPDPGSFVATVGSMLAYMKSHKSNYLQMMMGLHLRGLSCPKQLINLLHVMGLSMSYATTTRALKALAGDHFRVLRRVARLSPIFFLYDNFNQARRVRHQTKDHQASFLSGTTATVVVGEDIGEELSSMEKVPNTLVVDIKLTEDDTKHFKVVYRHHLFKALQLTLNKGPLFKALAIPPIKVLISRPTEAYELAAMEIDQSTVSGNMAVLEEMRRVLDLDKELFKEMKMILAGDHLSVSRLRALMSRKSDDTTFFDRLSWATLRWGWTEARIIKIL</sequence>
<dbReference type="EMBL" id="KV442242">
    <property type="protein sequence ID" value="OAQ22107.1"/>
    <property type="molecule type" value="Genomic_DNA"/>
</dbReference>
<dbReference type="AlphaFoldDB" id="A0A197JAG9"/>
<evidence type="ECO:0000256" key="1">
    <source>
        <dbReference type="SAM" id="MobiDB-lite"/>
    </source>
</evidence>
<organism evidence="3 4">
    <name type="scientific">Linnemannia elongata AG-77</name>
    <dbReference type="NCBI Taxonomy" id="1314771"/>
    <lineage>
        <taxon>Eukaryota</taxon>
        <taxon>Fungi</taxon>
        <taxon>Fungi incertae sedis</taxon>
        <taxon>Mucoromycota</taxon>
        <taxon>Mortierellomycotina</taxon>
        <taxon>Mortierellomycetes</taxon>
        <taxon>Mortierellales</taxon>
        <taxon>Mortierellaceae</taxon>
        <taxon>Linnemannia</taxon>
    </lineage>
</organism>
<feature type="region of interest" description="Disordered" evidence="1">
    <location>
        <begin position="1"/>
        <end position="37"/>
    </location>
</feature>
<feature type="compositionally biased region" description="Basic and acidic residues" evidence="1">
    <location>
        <begin position="291"/>
        <end position="302"/>
    </location>
</feature>
<feature type="compositionally biased region" description="Low complexity" evidence="1">
    <location>
        <begin position="345"/>
        <end position="370"/>
    </location>
</feature>
<keyword evidence="4" id="KW-1185">Reference proteome</keyword>
<evidence type="ECO:0000313" key="4">
    <source>
        <dbReference type="Proteomes" id="UP000078512"/>
    </source>
</evidence>
<evidence type="ECO:0000313" key="3">
    <source>
        <dbReference type="EMBL" id="OAQ22107.1"/>
    </source>
</evidence>
<feature type="compositionally biased region" description="Low complexity" evidence="1">
    <location>
        <begin position="78"/>
        <end position="90"/>
    </location>
</feature>
<feature type="domain" description="DUF6589" evidence="2">
    <location>
        <begin position="573"/>
        <end position="704"/>
    </location>
</feature>
<feature type="region of interest" description="Disordered" evidence="1">
    <location>
        <begin position="60"/>
        <end position="103"/>
    </location>
</feature>
<dbReference type="InterPro" id="IPR046496">
    <property type="entry name" value="DUF6589"/>
</dbReference>
<accession>A0A197JAG9</accession>
<evidence type="ECO:0000259" key="2">
    <source>
        <dbReference type="Pfam" id="PF20231"/>
    </source>
</evidence>
<name>A0A197JAG9_9FUNG</name>
<dbReference type="Pfam" id="PF20231">
    <property type="entry name" value="DUF6589"/>
    <property type="match status" value="1"/>
</dbReference>
<protein>
    <recommendedName>
        <fullName evidence="2">DUF6589 domain-containing protein</fullName>
    </recommendedName>
</protein>
<dbReference type="OrthoDB" id="2496395at2759"/>
<feature type="compositionally biased region" description="Polar residues" evidence="1">
    <location>
        <begin position="93"/>
        <end position="103"/>
    </location>
</feature>
<feature type="region of interest" description="Disordered" evidence="1">
    <location>
        <begin position="120"/>
        <end position="139"/>
    </location>
</feature>